<dbReference type="PANTHER" id="PTHR14222">
    <property type="entry name" value="CONDENSIN"/>
    <property type="match status" value="1"/>
</dbReference>
<dbReference type="GO" id="GO:0042393">
    <property type="term" value="F:histone binding"/>
    <property type="evidence" value="ECO:0007669"/>
    <property type="project" value="TreeGrafter"/>
</dbReference>
<evidence type="ECO:0000256" key="2">
    <source>
        <dbReference type="ARBA" id="ARBA00022618"/>
    </source>
</evidence>
<accession>A0A976IES2</accession>
<evidence type="ECO:0000256" key="4">
    <source>
        <dbReference type="ARBA" id="ARBA00023067"/>
    </source>
</evidence>
<dbReference type="GO" id="GO:0007076">
    <property type="term" value="P:mitotic chromosome condensation"/>
    <property type="evidence" value="ECO:0007669"/>
    <property type="project" value="InterPro"/>
</dbReference>
<dbReference type="GO" id="GO:0005634">
    <property type="term" value="C:nucleus"/>
    <property type="evidence" value="ECO:0007669"/>
    <property type="project" value="UniProtKB-SubCell"/>
</dbReference>
<feature type="repeat" description="HEAT" evidence="7">
    <location>
        <begin position="530"/>
        <end position="568"/>
    </location>
</feature>
<keyword evidence="5" id="KW-0539">Nucleus</keyword>
<feature type="compositionally biased region" description="Polar residues" evidence="8">
    <location>
        <begin position="1421"/>
        <end position="1432"/>
    </location>
</feature>
<keyword evidence="2" id="KW-0132">Cell division</keyword>
<keyword evidence="4" id="KW-0226">DNA condensation</keyword>
<dbReference type="InterPro" id="IPR032682">
    <property type="entry name" value="Cnd1_C"/>
</dbReference>
<organism evidence="10 11">
    <name type="scientific">Bremia lactucae</name>
    <name type="common">Lettuce downy mildew</name>
    <dbReference type="NCBI Taxonomy" id="4779"/>
    <lineage>
        <taxon>Eukaryota</taxon>
        <taxon>Sar</taxon>
        <taxon>Stramenopiles</taxon>
        <taxon>Oomycota</taxon>
        <taxon>Peronosporomycetes</taxon>
        <taxon>Peronosporales</taxon>
        <taxon>Peronosporaceae</taxon>
        <taxon>Bremia</taxon>
    </lineage>
</organism>
<sequence>MELEQALVRALRPLPLGSVPESAISSLFDTGGTASVREEWSDGVTRRHLRALDKVFGKYLRCQSTDEHLAHFWHFLASQEAIDAVYPSQESSENQDVVYRSLFALLQAIINVRDVYGTMNDRDKCKALVKALVAAKIYLAWLQLPGGSAYSLFMAYVYRQVLDLLKKWVLLLGTLTSNSQDRLSTPSRRRKRPQIATVSSSDDTRIQESYEKLTTDGLALIDMLVLFLTRFSLSSSTESLVPTIEMIIALQTAIRVDKEATVTTKTLQILDALVSGVHGDILPIGRVILHCYLPGVTFQETMAKENQTSLRFHRLAMTIVTRMQARLLTPQDDCEEDKRIRHEYSLLVLGLIQNICLYAPGVADERQRVVLFVLAIVRAGRHETNEFTPINCAFRDEEYGRLCRFLASYSRTKKLKYRQFGVEVLSRMVLETKLWHGNDIPEELVSTAGIGPIIEVLIDRASDKISQVRTKAIVGISTMLSLGLSTLARGNEKHDSDAIATSLQKLLYDSSMDQEQKSVVYSETPLLSRLVTLFRERLEDDKAYVRKAAVHALEALLTAQNGETLNALSRHDLFEIHARCTDASLIVRIQAIKSLSALVLKFPREKDAQTVWNLGVLPLCFDPETNVQSCALEAVGTVVFDRVVAWYNVREKERMREALDCVWMQVAYLDGVMARCVQKALRLLVKNNKLNVETILQTCVYAIQESVRPSHSVAVHDDVEEETACRVLTRYWGFSWMILEELAHSGDLVKRVQNEPQHLCIVIECWHKLQTQVLPFAFHDGSKRILRVLAALSTVIDARDAKSIATGILASLESFAIPLNVISDGIVALHRLCKAKTPVEQCQDMTFQWGQQFLGLCETNLRKWLESSIETLDDVTALVQKQLISIGEVAVLEFHQDADKSAEAALVPLRATLPSLVQLFLPPQFLRNRLIITSPATKDMSSSSIQSESVPLPTPIRVCAFVTLGKLCLRDKELAKTCMTMFIRELRTCEEHEIRSNIVLILGDLCIRYTSLVDAYLPTMALSLLDASRLVRRNTLLLLSQLILQDYIKWRDSLLRYFLRAVVDEDDELAHLARHVLCGPLVSKCPHLFTQKFIEMIFVFNGVVSDKISCRNAYEEEGTRQLALQGKRLYARRARLYRFLLHHMSDEQKLQICMKLCSEVLEEVLEGTLPLCANPSEITDHGTEAVLKDTFAILCCPEIKLTSFKENDDDEQDQEDIGLEEHALVATQLAVAKGKLLSKLSKKTFLENVVPVLIGLKHTLEAKHSPLVRSLLFYIQQLFQVYRHEVKDIFTSTDPQMAMEVEYDLRQLHLHQEQSRRRENAQEEGLLGVFSKQGMTPRRNEKEIVNSNSLTQEVPMPVVDSSTHWQNEVLQDENDNRMEKNKATSDDEMNVPFGINVTRRKKRKDRATKEKGMEKGVLPAKNNTLEIQNGTRHSLKKGKKTTFERISSPRLQRKR</sequence>
<feature type="compositionally biased region" description="Basic and acidic residues" evidence="8">
    <location>
        <begin position="1312"/>
        <end position="1321"/>
    </location>
</feature>
<evidence type="ECO:0000256" key="6">
    <source>
        <dbReference type="ARBA" id="ARBA00023306"/>
    </source>
</evidence>
<gene>
    <name evidence="10" type="ORF">CCR75_002820</name>
</gene>
<feature type="region of interest" description="Disordered" evidence="8">
    <location>
        <begin position="179"/>
        <end position="199"/>
    </location>
</feature>
<dbReference type="GeneID" id="94346588"/>
<evidence type="ECO:0000256" key="5">
    <source>
        <dbReference type="ARBA" id="ARBA00023242"/>
    </source>
</evidence>
<evidence type="ECO:0000256" key="8">
    <source>
        <dbReference type="SAM" id="MobiDB-lite"/>
    </source>
</evidence>
<evidence type="ECO:0000256" key="7">
    <source>
        <dbReference type="PROSITE-ProRule" id="PRU00103"/>
    </source>
</evidence>
<dbReference type="RefSeq" id="XP_067819142.1">
    <property type="nucleotide sequence ID" value="XM_067960917.1"/>
</dbReference>
<keyword evidence="3" id="KW-0498">Mitosis</keyword>
<dbReference type="SUPFAM" id="SSF48371">
    <property type="entry name" value="ARM repeat"/>
    <property type="match status" value="1"/>
</dbReference>
<evidence type="ECO:0000313" key="11">
    <source>
        <dbReference type="Proteomes" id="UP000294530"/>
    </source>
</evidence>
<dbReference type="GO" id="GO:0000796">
    <property type="term" value="C:condensin complex"/>
    <property type="evidence" value="ECO:0007669"/>
    <property type="project" value="TreeGrafter"/>
</dbReference>
<dbReference type="GO" id="GO:0010032">
    <property type="term" value="P:meiotic chromosome condensation"/>
    <property type="evidence" value="ECO:0007669"/>
    <property type="project" value="TreeGrafter"/>
</dbReference>
<dbReference type="Proteomes" id="UP000294530">
    <property type="component" value="Unassembled WGS sequence"/>
</dbReference>
<dbReference type="Gene3D" id="1.25.10.10">
    <property type="entry name" value="Leucine-rich Repeat Variant"/>
    <property type="match status" value="1"/>
</dbReference>
<protein>
    <recommendedName>
        <fullName evidence="9">Condensin complex subunit 1 C-terminal domain-containing protein</fullName>
    </recommendedName>
</protein>
<dbReference type="InterPro" id="IPR011989">
    <property type="entry name" value="ARM-like"/>
</dbReference>
<feature type="region of interest" description="Disordered" evidence="8">
    <location>
        <begin position="1399"/>
        <end position="1455"/>
    </location>
</feature>
<comment type="caution">
    <text evidence="10">The sequence shown here is derived from an EMBL/GenBank/DDBJ whole genome shotgun (WGS) entry which is preliminary data.</text>
</comment>
<evidence type="ECO:0000256" key="1">
    <source>
        <dbReference type="ARBA" id="ARBA00004123"/>
    </source>
</evidence>
<dbReference type="EMBL" id="SHOA02000002">
    <property type="protein sequence ID" value="TDH69643.1"/>
    <property type="molecule type" value="Genomic_DNA"/>
</dbReference>
<feature type="domain" description="Condensin complex subunit 1 C-terminal" evidence="9">
    <location>
        <begin position="994"/>
        <end position="1160"/>
    </location>
</feature>
<proteinExistence type="predicted"/>
<evidence type="ECO:0000259" key="9">
    <source>
        <dbReference type="Pfam" id="PF12717"/>
    </source>
</evidence>
<feature type="region of interest" description="Disordered" evidence="8">
    <location>
        <begin position="1312"/>
        <end position="1340"/>
    </location>
</feature>
<dbReference type="PANTHER" id="PTHR14222:SF1">
    <property type="entry name" value="CONDENSIN-2 COMPLEX SUBUNIT D3"/>
    <property type="match status" value="1"/>
</dbReference>
<dbReference type="GO" id="GO:0051301">
    <property type="term" value="P:cell division"/>
    <property type="evidence" value="ECO:0007669"/>
    <property type="project" value="UniProtKB-KW"/>
</dbReference>
<dbReference type="GO" id="GO:0000779">
    <property type="term" value="C:condensed chromosome, centromeric region"/>
    <property type="evidence" value="ECO:0007669"/>
    <property type="project" value="TreeGrafter"/>
</dbReference>
<keyword evidence="11" id="KW-1185">Reference proteome</keyword>
<evidence type="ECO:0000313" key="10">
    <source>
        <dbReference type="EMBL" id="TDH69643.1"/>
    </source>
</evidence>
<dbReference type="InterPro" id="IPR026971">
    <property type="entry name" value="CND1/NCAPD3"/>
</dbReference>
<reference evidence="10 11" key="1">
    <citation type="journal article" date="2021" name="Genome Biol.">
        <title>AFLAP: assembly-free linkage analysis pipeline using k-mers from genome sequencing data.</title>
        <authorList>
            <person name="Fletcher K."/>
            <person name="Zhang L."/>
            <person name="Gil J."/>
            <person name="Han R."/>
            <person name="Cavanaugh K."/>
            <person name="Michelmore R."/>
        </authorList>
    </citation>
    <scope>NUCLEOTIDE SEQUENCE [LARGE SCALE GENOMIC DNA]</scope>
    <source>
        <strain evidence="10 11">SF5</strain>
    </source>
</reference>
<dbReference type="KEGG" id="blac:94346588"/>
<dbReference type="InterPro" id="IPR016024">
    <property type="entry name" value="ARM-type_fold"/>
</dbReference>
<evidence type="ECO:0000256" key="3">
    <source>
        <dbReference type="ARBA" id="ARBA00022776"/>
    </source>
</evidence>
<dbReference type="PROSITE" id="PS50077">
    <property type="entry name" value="HEAT_REPEAT"/>
    <property type="match status" value="1"/>
</dbReference>
<name>A0A976IES2_BRELC</name>
<dbReference type="InterPro" id="IPR021133">
    <property type="entry name" value="HEAT_type_2"/>
</dbReference>
<dbReference type="OrthoDB" id="10263978at2759"/>
<dbReference type="Pfam" id="PF12717">
    <property type="entry name" value="Cnd1"/>
    <property type="match status" value="1"/>
</dbReference>
<keyword evidence="6" id="KW-0131">Cell cycle</keyword>
<comment type="subcellular location">
    <subcellularLocation>
        <location evidence="1">Nucleus</location>
    </subcellularLocation>
</comment>